<proteinExistence type="inferred from homology"/>
<sequence>MQLFNESGEIMLFNKICRGSSVVGGMIAQLIRGGGDRSDWSGHSTRSSSSLCTITSAEGAVGTKDSPSWLVRSQSVANICSPPGTEREAEEPCDSLRGIRATMSAIEAEACGMLGRLQFDVQAIVGFARLCAGDVFEVVVKHGHQRWRSRGKTLADKSQRWEQRTVTMDVLWNVPVVVKVLEMKFLKSRCLNERQFDPAKFALAQPQLVTMNLNNVGSIKLRLVVTWLPLLSTKAMVSPQHGRNSTNEQSREKSIESGNSPIKLQPRTNPQANGSWQNENASQHSLPPMPSKEKKADENGNGEQLMRDRSGTESADGTSVKVCLRDKKRQREQRIQLGNSVAACSNFALDKEKWRCSSTTLLDDVYKDLAKSIPTIDDLTALNPTNFAPFPSSPRHRSFASESGHGKKEEKNPRRIFSFVKRGQSEASADQKKDWRKSASLGQIATSKDEQFLMAPLDMAKNSSTTAGKRSKPSSLKKGRNGAEGLISYPSSSASSSSLVCSEEPPRANGDQIEQQQNALKTAEALLAQIERIRSALAKSRGSSEFTELVSFEAAMLNWELNRAALMCQLEAELNGTHPSSVLRRHNGGSAGLRNGGLSSSPNNRASLYQLQNGISAGLNSPSTASDETDESAGTGGNCHQHRLLCDQISENDSGIDSLRQYQSPYNATAGNVTQKQFSDRRKSLGAFLELNVEVAGPANGGTAASGNAESPTSHSESPFEYTLSKMLYRVEGIETIALETMLALVQNAVVQCQPSAENVLATLGAESRVRDCWLTLSRPLGAFLLLPSRLLRAQLLKLCEPIVRARYPNDRFADVVFQFVGLFRGKSFVAFVENISHEASGQASAIRSVMDRLRGVPVVPPLESLRHIALVLSSGETQSTTGPIEKYLRKASPELQMDLTACFLCLLEHKDTLTRCGACRALAILRRENSMRCLDFLSRSDAQAQVRLEAKRACSQIQRIATNLRVFCEATKI</sequence>
<feature type="compositionally biased region" description="Low complexity" evidence="2">
    <location>
        <begin position="488"/>
        <end position="502"/>
    </location>
</feature>
<dbReference type="Proteomes" id="UP000050741">
    <property type="component" value="Unassembled WGS sequence"/>
</dbReference>
<feature type="region of interest" description="Disordered" evidence="2">
    <location>
        <begin position="460"/>
        <end position="509"/>
    </location>
</feature>
<organism evidence="4 5">
    <name type="scientific">Globodera pallida</name>
    <name type="common">Potato cyst nematode worm</name>
    <name type="synonym">Heterodera pallida</name>
    <dbReference type="NCBI Taxonomy" id="36090"/>
    <lineage>
        <taxon>Eukaryota</taxon>
        <taxon>Metazoa</taxon>
        <taxon>Ecdysozoa</taxon>
        <taxon>Nematoda</taxon>
        <taxon>Chromadorea</taxon>
        <taxon>Rhabditida</taxon>
        <taxon>Tylenchina</taxon>
        <taxon>Tylenchomorpha</taxon>
        <taxon>Tylenchoidea</taxon>
        <taxon>Heteroderidae</taxon>
        <taxon>Heteroderinae</taxon>
        <taxon>Globodera</taxon>
    </lineage>
</organism>
<evidence type="ECO:0000259" key="3">
    <source>
        <dbReference type="Pfam" id="PF15903"/>
    </source>
</evidence>
<feature type="compositionally biased region" description="Polar residues" evidence="2">
    <location>
        <begin position="617"/>
        <end position="626"/>
    </location>
</feature>
<name>A0A183BMA5_GLOPA</name>
<dbReference type="PANTHER" id="PTHR15829:SF13">
    <property type="entry name" value="FAM65 N-TERMINAL DOMAIN-CONTAINING PROTEIN"/>
    <property type="match status" value="1"/>
</dbReference>
<reference evidence="4" key="1">
    <citation type="submission" date="2014-05" db="EMBL/GenBank/DDBJ databases">
        <title>The genome and life-stage specific transcriptomes of Globodera pallida elucidate key aspects of plant parasitism by a cyst nematode.</title>
        <authorList>
            <person name="Cotton J.A."/>
            <person name="Lilley C.J."/>
            <person name="Jones L.M."/>
            <person name="Kikuchi T."/>
            <person name="Reid A.J."/>
            <person name="Thorpe P."/>
            <person name="Tsai I.J."/>
            <person name="Beasley H."/>
            <person name="Blok V."/>
            <person name="Cock P.J.A."/>
            <person name="Van den Akker S.E."/>
            <person name="Holroyd N."/>
            <person name="Hunt M."/>
            <person name="Mantelin S."/>
            <person name="Naghra H."/>
            <person name="Pain A."/>
            <person name="Palomares-Rius J.E."/>
            <person name="Zarowiecki M."/>
            <person name="Berriman M."/>
            <person name="Jones J.T."/>
            <person name="Urwin P.E."/>
        </authorList>
    </citation>
    <scope>NUCLEOTIDE SEQUENCE [LARGE SCALE GENOMIC DNA]</scope>
    <source>
        <strain evidence="4">Lindley</strain>
    </source>
</reference>
<feature type="region of interest" description="Disordered" evidence="2">
    <location>
        <begin position="236"/>
        <end position="320"/>
    </location>
</feature>
<evidence type="ECO:0000256" key="1">
    <source>
        <dbReference type="ARBA" id="ARBA00005744"/>
    </source>
</evidence>
<feature type="compositionally biased region" description="Basic and acidic residues" evidence="2">
    <location>
        <begin position="404"/>
        <end position="413"/>
    </location>
</feature>
<dbReference type="AlphaFoldDB" id="A0A183BMA5"/>
<evidence type="ECO:0000313" key="4">
    <source>
        <dbReference type="Proteomes" id="UP000050741"/>
    </source>
</evidence>
<evidence type="ECO:0000313" key="5">
    <source>
        <dbReference type="WBParaSite" id="GPLIN_000174000"/>
    </source>
</evidence>
<feature type="region of interest" description="Disordered" evidence="2">
    <location>
        <begin position="617"/>
        <end position="637"/>
    </location>
</feature>
<feature type="domain" description="FAM65 N-terminal" evidence="3">
    <location>
        <begin position="95"/>
        <end position="261"/>
    </location>
</feature>
<protein>
    <submittedName>
        <fullName evidence="5">PL48 domain-containing protein</fullName>
    </submittedName>
</protein>
<feature type="region of interest" description="Disordered" evidence="2">
    <location>
        <begin position="387"/>
        <end position="441"/>
    </location>
</feature>
<dbReference type="Pfam" id="PF15903">
    <property type="entry name" value="PL48"/>
    <property type="match status" value="1"/>
</dbReference>
<dbReference type="WBParaSite" id="GPLIN_000174000">
    <property type="protein sequence ID" value="GPLIN_000174000"/>
    <property type="gene ID" value="GPLIN_000174000"/>
</dbReference>
<keyword evidence="4" id="KW-1185">Reference proteome</keyword>
<dbReference type="PANTHER" id="PTHR15829">
    <property type="entry name" value="PROTEIN KINASE PKN/PRK1, EFFECTOR"/>
    <property type="match status" value="1"/>
</dbReference>
<feature type="compositionally biased region" description="Basic residues" evidence="2">
    <location>
        <begin position="469"/>
        <end position="480"/>
    </location>
</feature>
<reference evidence="5" key="2">
    <citation type="submission" date="2016-06" db="UniProtKB">
        <authorList>
            <consortium name="WormBaseParasite"/>
        </authorList>
    </citation>
    <scope>IDENTIFICATION</scope>
</reference>
<dbReference type="InterPro" id="IPR026136">
    <property type="entry name" value="RIPOR3"/>
</dbReference>
<comment type="similarity">
    <text evidence="1">Belongs to the RIPOR family.</text>
</comment>
<accession>A0A183BMA5</accession>
<dbReference type="InterPro" id="IPR031780">
    <property type="entry name" value="FAM65_N"/>
</dbReference>
<feature type="compositionally biased region" description="Polar residues" evidence="2">
    <location>
        <begin position="256"/>
        <end position="285"/>
    </location>
</feature>
<feature type="region of interest" description="Disordered" evidence="2">
    <location>
        <begin position="579"/>
        <end position="605"/>
    </location>
</feature>
<evidence type="ECO:0000256" key="2">
    <source>
        <dbReference type="SAM" id="MobiDB-lite"/>
    </source>
</evidence>